<keyword evidence="2" id="KW-0479">Metal-binding</keyword>
<dbReference type="InterPro" id="IPR001604">
    <property type="entry name" value="Endo_G_ENPP1-like_dom"/>
</dbReference>
<evidence type="ECO:0000259" key="3">
    <source>
        <dbReference type="SMART" id="SM00477"/>
    </source>
</evidence>
<evidence type="ECO:0000313" key="6">
    <source>
        <dbReference type="Proteomes" id="UP000717835"/>
    </source>
</evidence>
<dbReference type="Proteomes" id="UP000717835">
    <property type="component" value="Unassembled WGS sequence"/>
</dbReference>
<dbReference type="AlphaFoldDB" id="A0A921HXG2"/>
<evidence type="ECO:0000256" key="2">
    <source>
        <dbReference type="PIRSR" id="PIRSR640255-2"/>
    </source>
</evidence>
<dbReference type="PANTHER" id="PTHR13966:SF5">
    <property type="entry name" value="ENDONUCLEASE G, MITOCHONDRIAL"/>
    <property type="match status" value="1"/>
</dbReference>
<feature type="binding site" evidence="2">
    <location>
        <position position="171"/>
    </location>
    <ligand>
        <name>Mg(2+)</name>
        <dbReference type="ChEBI" id="CHEBI:18420"/>
        <note>catalytic</note>
    </ligand>
</feature>
<dbReference type="SUPFAM" id="SSF54060">
    <property type="entry name" value="His-Me finger endonucleases"/>
    <property type="match status" value="1"/>
</dbReference>
<comment type="caution">
    <text evidence="5">The sequence shown here is derived from an EMBL/GenBank/DDBJ whole genome shotgun (WGS) entry which is preliminary data.</text>
</comment>
<dbReference type="SMART" id="SM00477">
    <property type="entry name" value="NUC"/>
    <property type="match status" value="1"/>
</dbReference>
<dbReference type="GO" id="GO:0004519">
    <property type="term" value="F:endonuclease activity"/>
    <property type="evidence" value="ECO:0007669"/>
    <property type="project" value="UniProtKB-KW"/>
</dbReference>
<name>A0A921HXG2_9BACT</name>
<dbReference type="PROSITE" id="PS51257">
    <property type="entry name" value="PROKAR_LIPOPROTEIN"/>
    <property type="match status" value="1"/>
</dbReference>
<dbReference type="Pfam" id="PF01223">
    <property type="entry name" value="Endonuclease_NS"/>
    <property type="match status" value="1"/>
</dbReference>
<evidence type="ECO:0000256" key="1">
    <source>
        <dbReference type="PIRSR" id="PIRSR640255-1"/>
    </source>
</evidence>
<keyword evidence="5" id="KW-0378">Hydrolase</keyword>
<gene>
    <name evidence="5" type="ORF">K8W02_06920</name>
</gene>
<dbReference type="GO" id="GO:0016787">
    <property type="term" value="F:hydrolase activity"/>
    <property type="evidence" value="ECO:0007669"/>
    <property type="project" value="InterPro"/>
</dbReference>
<organism evidence="5 6">
    <name type="scientific">Mediterranea massiliensis</name>
    <dbReference type="NCBI Taxonomy" id="1841865"/>
    <lineage>
        <taxon>Bacteria</taxon>
        <taxon>Pseudomonadati</taxon>
        <taxon>Bacteroidota</taxon>
        <taxon>Bacteroidia</taxon>
        <taxon>Bacteroidales</taxon>
        <taxon>Bacteroidaceae</taxon>
        <taxon>Mediterranea</taxon>
    </lineage>
</organism>
<keyword evidence="5" id="KW-0540">Nuclease</keyword>
<sequence>MRKFDYFVLGFIVWLMTGCGGSNSSVNPEPEPPITETNANANEPIEGKSFVTDYSMPHLNPENYYVEHTVTYDGKKILNYAYEWVKEKKHTAWVAYSFDETTSKKNVSRSDDAWAVDLELPGGWCPEESNHKSDGFDKGHLCASEDRVYSKEANEQTFYYSNMSPQMSSFNGGFWASFEILVQKWARSGGYTKLYVTKGGTVDQLLVNFTGTRKGNDGVLPQTDANGFTKKGLACPKYYYMAILAEKGNEYHAIGFWMEHRDDYGYEYDNFAPSDVMKTYALSIDDLEKNTGLDFFCNLPDDVENSVESTWNEADWAW</sequence>
<protein>
    <submittedName>
        <fullName evidence="5">DNA/RNA non-specific endonuclease</fullName>
    </submittedName>
</protein>
<dbReference type="PANTHER" id="PTHR13966">
    <property type="entry name" value="ENDONUCLEASE RELATED"/>
    <property type="match status" value="1"/>
</dbReference>
<keyword evidence="5" id="KW-0255">Endonuclease</keyword>
<dbReference type="GO" id="GO:0046872">
    <property type="term" value="F:metal ion binding"/>
    <property type="evidence" value="ECO:0007669"/>
    <property type="project" value="UniProtKB-KW"/>
</dbReference>
<dbReference type="Gene3D" id="3.40.570.10">
    <property type="entry name" value="Extracellular Endonuclease, subunit A"/>
    <property type="match status" value="1"/>
</dbReference>
<evidence type="ECO:0000259" key="4">
    <source>
        <dbReference type="SMART" id="SM00892"/>
    </source>
</evidence>
<dbReference type="RefSeq" id="WP_276827606.1">
    <property type="nucleotide sequence ID" value="NZ_DYVX01000055.1"/>
</dbReference>
<feature type="domain" description="DNA/RNA non-specific endonuclease/pyrophosphatase/phosphodiesterase" evidence="4">
    <location>
        <begin position="76"/>
        <end position="302"/>
    </location>
</feature>
<feature type="domain" description="ENPP1-3/EXOG-like endonuclease/phosphodiesterase" evidence="3">
    <location>
        <begin position="79"/>
        <end position="302"/>
    </location>
</feature>
<feature type="active site" description="Proton acceptor" evidence="1">
    <location>
        <position position="140"/>
    </location>
</feature>
<dbReference type="SMART" id="SM00892">
    <property type="entry name" value="Endonuclease_NS"/>
    <property type="match status" value="1"/>
</dbReference>
<dbReference type="EMBL" id="DYVX01000055">
    <property type="protein sequence ID" value="HJF92102.1"/>
    <property type="molecule type" value="Genomic_DNA"/>
</dbReference>
<dbReference type="InterPro" id="IPR044929">
    <property type="entry name" value="DNA/RNA_non-sp_Endonuclease_sf"/>
</dbReference>
<evidence type="ECO:0000313" key="5">
    <source>
        <dbReference type="EMBL" id="HJF92102.1"/>
    </source>
</evidence>
<dbReference type="InterPro" id="IPR040255">
    <property type="entry name" value="Non-specific_endonuclease"/>
</dbReference>
<dbReference type="GO" id="GO:0003676">
    <property type="term" value="F:nucleic acid binding"/>
    <property type="evidence" value="ECO:0007669"/>
    <property type="project" value="InterPro"/>
</dbReference>
<reference evidence="5" key="2">
    <citation type="submission" date="2021-09" db="EMBL/GenBank/DDBJ databases">
        <authorList>
            <person name="Gilroy R."/>
        </authorList>
    </citation>
    <scope>NUCLEOTIDE SEQUENCE</scope>
    <source>
        <strain evidence="5">CHK55-1828</strain>
    </source>
</reference>
<reference evidence="5" key="1">
    <citation type="journal article" date="2021" name="PeerJ">
        <title>Extensive microbial diversity within the chicken gut microbiome revealed by metagenomics and culture.</title>
        <authorList>
            <person name="Gilroy R."/>
            <person name="Ravi A."/>
            <person name="Getino M."/>
            <person name="Pursley I."/>
            <person name="Horton D.L."/>
            <person name="Alikhan N.F."/>
            <person name="Baker D."/>
            <person name="Gharbi K."/>
            <person name="Hall N."/>
            <person name="Watson M."/>
            <person name="Adriaenssens E.M."/>
            <person name="Foster-Nyarko E."/>
            <person name="Jarju S."/>
            <person name="Secka A."/>
            <person name="Antonio M."/>
            <person name="Oren A."/>
            <person name="Chaudhuri R.R."/>
            <person name="La Ragione R."/>
            <person name="Hildebrand F."/>
            <person name="Pallen M.J."/>
        </authorList>
    </citation>
    <scope>NUCLEOTIDE SEQUENCE</scope>
    <source>
        <strain evidence="5">CHK55-1828</strain>
    </source>
</reference>
<dbReference type="InterPro" id="IPR044925">
    <property type="entry name" value="His-Me_finger_sf"/>
</dbReference>
<proteinExistence type="predicted"/>
<dbReference type="InterPro" id="IPR020821">
    <property type="entry name" value="ENPP1-3/EXOG-like_nuc-like"/>
</dbReference>
<accession>A0A921HXG2</accession>